<dbReference type="InterPro" id="IPR000014">
    <property type="entry name" value="PAS"/>
</dbReference>
<name>A0A2W4YVX0_9SPHN</name>
<dbReference type="EMBL" id="QFMX01000007">
    <property type="protein sequence ID" value="PZO73834.1"/>
    <property type="molecule type" value="Genomic_DNA"/>
</dbReference>
<accession>A0A2W4YVX0</accession>
<dbReference type="AlphaFoldDB" id="A0A2W4YVX0"/>
<dbReference type="InterPro" id="IPR035965">
    <property type="entry name" value="PAS-like_dom_sf"/>
</dbReference>
<dbReference type="SUPFAM" id="SSF46785">
    <property type="entry name" value="Winged helix' DNA-binding domain"/>
    <property type="match status" value="1"/>
</dbReference>
<evidence type="ECO:0000313" key="1">
    <source>
        <dbReference type="EMBL" id="PZO73834.1"/>
    </source>
</evidence>
<dbReference type="InterPro" id="IPR036390">
    <property type="entry name" value="WH_DNA-bd_sf"/>
</dbReference>
<organism evidence="1 2">
    <name type="scientific">Sphingomonas taxi</name>
    <dbReference type="NCBI Taxonomy" id="1549858"/>
    <lineage>
        <taxon>Bacteria</taxon>
        <taxon>Pseudomonadati</taxon>
        <taxon>Pseudomonadota</taxon>
        <taxon>Alphaproteobacteria</taxon>
        <taxon>Sphingomonadales</taxon>
        <taxon>Sphingomonadaceae</taxon>
        <taxon>Sphingomonas</taxon>
    </lineage>
</organism>
<sequence length="227" mass="24563">MILGHSISTAAGVIQSIDESVATTLQRTQKQLVGRSYMSITHPGDIARNLAQVAALQPNGSSARIRKRYIGGDGAVITLEVQVSRIGSCSDGYLFGTLSTVPPAMPAVASLGAADTVPYQLWRRARDLLDVMRSRDTILGADLFADHAWASLLIVYVAEAESRIATVESLVSQLSLSRATLMRWLHVLQAKSLIEQIDRELDAVQLTRTGIERIERLLSTKAPVTVG</sequence>
<dbReference type="SUPFAM" id="SSF55785">
    <property type="entry name" value="PYP-like sensor domain (PAS domain)"/>
    <property type="match status" value="1"/>
</dbReference>
<evidence type="ECO:0008006" key="3">
    <source>
        <dbReference type="Google" id="ProtNLM"/>
    </source>
</evidence>
<reference evidence="1 2" key="1">
    <citation type="submission" date="2017-08" db="EMBL/GenBank/DDBJ databases">
        <title>Infants hospitalized years apart are colonized by the same room-sourced microbial strains.</title>
        <authorList>
            <person name="Brooks B."/>
            <person name="Olm M.R."/>
            <person name="Firek B.A."/>
            <person name="Baker R."/>
            <person name="Thomas B.C."/>
            <person name="Morowitz M.J."/>
            <person name="Banfield J.F."/>
        </authorList>
    </citation>
    <scope>NUCLEOTIDE SEQUENCE [LARGE SCALE GENOMIC DNA]</scope>
    <source>
        <strain evidence="1">S2_018_000_R3_119</strain>
    </source>
</reference>
<dbReference type="CDD" id="cd00130">
    <property type="entry name" value="PAS"/>
    <property type="match status" value="1"/>
</dbReference>
<proteinExistence type="predicted"/>
<dbReference type="Gene3D" id="3.30.450.20">
    <property type="entry name" value="PAS domain"/>
    <property type="match status" value="1"/>
</dbReference>
<evidence type="ECO:0000313" key="2">
    <source>
        <dbReference type="Proteomes" id="UP000249555"/>
    </source>
</evidence>
<protein>
    <recommendedName>
        <fullName evidence="3">PAS domain-containing protein</fullName>
    </recommendedName>
</protein>
<gene>
    <name evidence="1" type="ORF">DI640_09100</name>
</gene>
<dbReference type="Proteomes" id="UP000249555">
    <property type="component" value="Unassembled WGS sequence"/>
</dbReference>
<comment type="caution">
    <text evidence="1">The sequence shown here is derived from an EMBL/GenBank/DDBJ whole genome shotgun (WGS) entry which is preliminary data.</text>
</comment>